<feature type="compositionally biased region" description="Low complexity" evidence="2">
    <location>
        <begin position="383"/>
        <end position="394"/>
    </location>
</feature>
<keyword evidence="3" id="KW-0812">Transmembrane</keyword>
<organism evidence="4 5">
    <name type="scientific">Dunaliella salina</name>
    <name type="common">Green alga</name>
    <name type="synonym">Protococcus salinus</name>
    <dbReference type="NCBI Taxonomy" id="3046"/>
    <lineage>
        <taxon>Eukaryota</taxon>
        <taxon>Viridiplantae</taxon>
        <taxon>Chlorophyta</taxon>
        <taxon>core chlorophytes</taxon>
        <taxon>Chlorophyceae</taxon>
        <taxon>CS clade</taxon>
        <taxon>Chlamydomonadales</taxon>
        <taxon>Dunaliellaceae</taxon>
        <taxon>Dunaliella</taxon>
    </lineage>
</organism>
<keyword evidence="1" id="KW-0175">Coiled coil</keyword>
<feature type="coiled-coil region" evidence="1">
    <location>
        <begin position="164"/>
        <end position="191"/>
    </location>
</feature>
<keyword evidence="5" id="KW-1185">Reference proteome</keyword>
<dbReference type="Proteomes" id="UP000815325">
    <property type="component" value="Unassembled WGS sequence"/>
</dbReference>
<accession>A0ABQ7GX94</accession>
<dbReference type="EMBL" id="MU069553">
    <property type="protein sequence ID" value="KAF5839157.1"/>
    <property type="molecule type" value="Genomic_DNA"/>
</dbReference>
<evidence type="ECO:0000256" key="3">
    <source>
        <dbReference type="SAM" id="Phobius"/>
    </source>
</evidence>
<evidence type="ECO:0000256" key="1">
    <source>
        <dbReference type="SAM" id="Coils"/>
    </source>
</evidence>
<protein>
    <submittedName>
        <fullName evidence="4">Uncharacterized protein</fullName>
    </submittedName>
</protein>
<feature type="region of interest" description="Disordered" evidence="2">
    <location>
        <begin position="367"/>
        <end position="394"/>
    </location>
</feature>
<keyword evidence="3" id="KW-1133">Transmembrane helix</keyword>
<keyword evidence="3" id="KW-0472">Membrane</keyword>
<evidence type="ECO:0000313" key="5">
    <source>
        <dbReference type="Proteomes" id="UP000815325"/>
    </source>
</evidence>
<evidence type="ECO:0000313" key="4">
    <source>
        <dbReference type="EMBL" id="KAF5839157.1"/>
    </source>
</evidence>
<gene>
    <name evidence="4" type="ORF">DUNSADRAFT_1470</name>
</gene>
<reference evidence="4" key="1">
    <citation type="submission" date="2017-08" db="EMBL/GenBank/DDBJ databases">
        <authorList>
            <person name="Polle J.E."/>
            <person name="Barry K."/>
            <person name="Cushman J."/>
            <person name="Schmutz J."/>
            <person name="Tran D."/>
            <person name="Hathwaick L.T."/>
            <person name="Yim W.C."/>
            <person name="Jenkins J."/>
            <person name="Mckie-Krisberg Z.M."/>
            <person name="Prochnik S."/>
            <person name="Lindquist E."/>
            <person name="Dockter R.B."/>
            <person name="Adam C."/>
            <person name="Molina H."/>
            <person name="Bunkerborg J."/>
            <person name="Jin E."/>
            <person name="Buchheim M."/>
            <person name="Magnuson J."/>
        </authorList>
    </citation>
    <scope>NUCLEOTIDE SEQUENCE</scope>
    <source>
        <strain evidence="4">CCAP 19/18</strain>
    </source>
</reference>
<evidence type="ECO:0000256" key="2">
    <source>
        <dbReference type="SAM" id="MobiDB-lite"/>
    </source>
</evidence>
<feature type="transmembrane region" description="Helical" evidence="3">
    <location>
        <begin position="429"/>
        <end position="454"/>
    </location>
</feature>
<comment type="caution">
    <text evidence="4">The sequence shown here is derived from an EMBL/GenBank/DDBJ whole genome shotgun (WGS) entry which is preliminary data.</text>
</comment>
<proteinExistence type="predicted"/>
<sequence length="461" mass="49540">MPLEPLQGSTTGRLLCAACVGACLREAFQLAFFQLESPWPQLLLPGLSLLGVFAWMQWSSSSPLRLKQEQEQERATAGVKQQMFTGGIQWLQHMLGGSAQQRLWAALVALMVAGHSGCMIYQGSYCLLALLLEVCVVGCFMYLLGRHKSAETMKAIANEAAVRLVALHRQNEGLTDEKDELEAELKSMAQQRQPALHAGSPADLILEVLDLMLEGGVPRADDLLLLRGFILSAFYSMPENKRLGDDALLDPHHNPLRSCFSDQLPSSFLNEAQCGHEGAGQEGATAEDGLRSMLAAIACDNSVLEPRRSPTAVHGSCQFRRQCHQQQVLPFTAWGSSRRGPIQHRTQRGEPKLEQLRNSGCAGVPTFSNTGTVGSPQGVPGTQQLACQPDPAPAPAARQAAHAVCADASTGRREFPSPQPASQELQLPWVWLAAGSAAAAAAAAASAVCFVFVWQACAPMA</sequence>
<name>A0ABQ7GX94_DUNSA</name>